<comment type="catalytic activity">
    <reaction evidence="11">
        <text>N(6)-(pyridoxal phosphate)-L-lysyl-[4-amino-5-hydroxymethyl-2-methylpyrimidine phosphate synthase] + L-histidyl-[4-amino-5-hydroxymethyl-2-methylpyrimidine phosphate synthase] + 2 Fe(3+) + 4 H2O = L-lysyl-[4-amino-5-hydroxymethyl-2-methylpyrimidine phosphate synthase] + (2S)-2-amino-5-hydroxy-4-oxopentanoyl-[4-amino-5-hydroxymethyl-2-methylpyrimidine phosphate synthase] + 4-amino-2-methyl-5-(phosphooxymethyl)pyrimidine + 3-oxopropanoate + 2 Fe(2+) + 2 H(+)</text>
        <dbReference type="Rhea" id="RHEA:65756"/>
        <dbReference type="Rhea" id="RHEA-COMP:16892"/>
        <dbReference type="Rhea" id="RHEA-COMP:16893"/>
        <dbReference type="Rhea" id="RHEA-COMP:16894"/>
        <dbReference type="Rhea" id="RHEA-COMP:16895"/>
        <dbReference type="ChEBI" id="CHEBI:15377"/>
        <dbReference type="ChEBI" id="CHEBI:15378"/>
        <dbReference type="ChEBI" id="CHEBI:29033"/>
        <dbReference type="ChEBI" id="CHEBI:29034"/>
        <dbReference type="ChEBI" id="CHEBI:29969"/>
        <dbReference type="ChEBI" id="CHEBI:29979"/>
        <dbReference type="ChEBI" id="CHEBI:33190"/>
        <dbReference type="ChEBI" id="CHEBI:58354"/>
        <dbReference type="ChEBI" id="CHEBI:143915"/>
        <dbReference type="ChEBI" id="CHEBI:157692"/>
    </reaction>
    <physiologicalReaction direction="left-to-right" evidence="11">
        <dbReference type="Rhea" id="RHEA:65757"/>
    </physiologicalReaction>
</comment>
<dbReference type="InterPro" id="IPR015168">
    <property type="entry name" value="SsuA/THI5"/>
</dbReference>
<name>A0A3E1BFA4_RHILT</name>
<keyword evidence="7" id="KW-0663">Pyridoxal phosphate</keyword>
<comment type="subunit">
    <text evidence="4">Homodimer.</text>
</comment>
<sequence length="305" mass="33927">MFDFHVAATGHSLNYLPHYVAVRQGFFEAEGLRVTVSVPRPWDLVLDELRRGTAQAALGGIWVPSMYLGRGTRFTPFAQIAARAPLAVVGRERQEEFRWEKLPGKVALMKGSNGASVGLFFKLCLREHGIDPGQLGYIQDLDGAMLSELFHGGMGDYLIVDYPNALRMEAEARSHVVQPLAVTGGNVPWSVYYALGESSPERQEIQTRFAHALNQGMEWILARDPETYADFLAETFPSLPLSILLSAARTYIAHSMWTTPRIDADGYRRWQEGIAAGHLTAAAIPYAQLIDPVPTRQWQRAQETA</sequence>
<evidence type="ECO:0000256" key="6">
    <source>
        <dbReference type="ARBA" id="ARBA00022723"/>
    </source>
</evidence>
<comment type="caution">
    <text evidence="13">The sequence shown here is derived from an EMBL/GenBank/DDBJ whole genome shotgun (WGS) entry which is preliminary data.</text>
</comment>
<keyword evidence="9" id="KW-0408">Iron</keyword>
<evidence type="ECO:0000256" key="4">
    <source>
        <dbReference type="ARBA" id="ARBA00011738"/>
    </source>
</evidence>
<feature type="domain" description="SsuA/THI5-like" evidence="12">
    <location>
        <begin position="14"/>
        <end position="223"/>
    </location>
</feature>
<keyword evidence="5" id="KW-0808">Transferase</keyword>
<comment type="function">
    <text evidence="1">Responsible for the formation of the pyrimidine heterocycle in the thiamine biosynthesis pathway. Catalyzes the formation of hydroxymethylpyrimidine phosphate (HMP-P) from histidine and pyridoxal phosphate (PLP). The protein uses PLP and the active site histidine to form HMP-P, generating an inactive enzyme. The enzyme can only undergo a single turnover, which suggests it is a suicide enzyme.</text>
</comment>
<comment type="similarity">
    <text evidence="3">Belongs to the NMT1/THI5 family.</text>
</comment>
<evidence type="ECO:0000256" key="11">
    <source>
        <dbReference type="ARBA" id="ARBA00048179"/>
    </source>
</evidence>
<dbReference type="GO" id="GO:0046872">
    <property type="term" value="F:metal ion binding"/>
    <property type="evidence" value="ECO:0007669"/>
    <property type="project" value="UniProtKB-KW"/>
</dbReference>
<dbReference type="GO" id="GO:0009228">
    <property type="term" value="P:thiamine biosynthetic process"/>
    <property type="evidence" value="ECO:0007669"/>
    <property type="project" value="UniProtKB-KW"/>
</dbReference>
<dbReference type="Proteomes" id="UP000256748">
    <property type="component" value="Unassembled WGS sequence"/>
</dbReference>
<evidence type="ECO:0000313" key="14">
    <source>
        <dbReference type="Proteomes" id="UP000256748"/>
    </source>
</evidence>
<dbReference type="GO" id="GO:0016740">
    <property type="term" value="F:transferase activity"/>
    <property type="evidence" value="ECO:0007669"/>
    <property type="project" value="UniProtKB-KW"/>
</dbReference>
<protein>
    <recommendedName>
        <fullName evidence="10">Thiamine pyrimidine synthase</fullName>
    </recommendedName>
</protein>
<proteinExistence type="inferred from homology"/>
<comment type="pathway">
    <text evidence="2">Cofactor biosynthesis; thiamine diphosphate biosynthesis.</text>
</comment>
<dbReference type="PANTHER" id="PTHR31528:SF1">
    <property type="entry name" value="4-AMINO-5-HYDROXYMETHYL-2-METHYLPYRIMIDINE PHOSPHATE SYNTHASE THI11-RELATED"/>
    <property type="match status" value="1"/>
</dbReference>
<dbReference type="RefSeq" id="WP_116274193.1">
    <property type="nucleotide sequence ID" value="NZ_KZ859521.1"/>
</dbReference>
<keyword evidence="8" id="KW-0784">Thiamine biosynthesis</keyword>
<evidence type="ECO:0000256" key="3">
    <source>
        <dbReference type="ARBA" id="ARBA00009406"/>
    </source>
</evidence>
<evidence type="ECO:0000256" key="5">
    <source>
        <dbReference type="ARBA" id="ARBA00022679"/>
    </source>
</evidence>
<dbReference type="Gene3D" id="3.40.190.10">
    <property type="entry name" value="Periplasmic binding protein-like II"/>
    <property type="match status" value="2"/>
</dbReference>
<dbReference type="PANTHER" id="PTHR31528">
    <property type="entry name" value="4-AMINO-5-HYDROXYMETHYL-2-METHYLPYRIMIDINE PHOSPHATE SYNTHASE THI11-RELATED"/>
    <property type="match status" value="1"/>
</dbReference>
<evidence type="ECO:0000256" key="2">
    <source>
        <dbReference type="ARBA" id="ARBA00004948"/>
    </source>
</evidence>
<evidence type="ECO:0000256" key="1">
    <source>
        <dbReference type="ARBA" id="ARBA00003469"/>
    </source>
</evidence>
<evidence type="ECO:0000259" key="12">
    <source>
        <dbReference type="Pfam" id="PF09084"/>
    </source>
</evidence>
<evidence type="ECO:0000256" key="9">
    <source>
        <dbReference type="ARBA" id="ARBA00023004"/>
    </source>
</evidence>
<dbReference type="Pfam" id="PF09084">
    <property type="entry name" value="NMT1"/>
    <property type="match status" value="1"/>
</dbReference>
<gene>
    <name evidence="13" type="ORF">B5K10_17275</name>
</gene>
<evidence type="ECO:0000256" key="7">
    <source>
        <dbReference type="ARBA" id="ARBA00022898"/>
    </source>
</evidence>
<evidence type="ECO:0000313" key="13">
    <source>
        <dbReference type="EMBL" id="RFB91071.1"/>
    </source>
</evidence>
<evidence type="ECO:0000256" key="10">
    <source>
        <dbReference type="ARBA" id="ARBA00033171"/>
    </source>
</evidence>
<accession>A0A3E1BFA4</accession>
<dbReference type="EMBL" id="NAOO01000019">
    <property type="protein sequence ID" value="RFB91071.1"/>
    <property type="molecule type" value="Genomic_DNA"/>
</dbReference>
<reference evidence="13 14" key="1">
    <citation type="submission" date="2017-03" db="EMBL/GenBank/DDBJ databases">
        <title>Genome analysis of Rhizobial strains effectives or ineffectives for nitrogen fixation isolated from bean seeds.</title>
        <authorList>
            <person name="Peralta H."/>
            <person name="Aguilar-Vera A."/>
            <person name="Mora Y."/>
            <person name="Vargas-Lagunas C."/>
            <person name="Girard L."/>
            <person name="Mora J."/>
        </authorList>
    </citation>
    <scope>NUCLEOTIDE SEQUENCE [LARGE SCALE GENOMIC DNA]</scope>
    <source>
        <strain evidence="13 14">CCGM5</strain>
    </source>
</reference>
<dbReference type="SUPFAM" id="SSF53850">
    <property type="entry name" value="Periplasmic binding protein-like II"/>
    <property type="match status" value="1"/>
</dbReference>
<dbReference type="AlphaFoldDB" id="A0A3E1BFA4"/>
<dbReference type="InterPro" id="IPR027939">
    <property type="entry name" value="NMT1/THI5"/>
</dbReference>
<organism evidence="13 14">
    <name type="scientific">Rhizobium leguminosarum bv. trifolii</name>
    <dbReference type="NCBI Taxonomy" id="386"/>
    <lineage>
        <taxon>Bacteria</taxon>
        <taxon>Pseudomonadati</taxon>
        <taxon>Pseudomonadota</taxon>
        <taxon>Alphaproteobacteria</taxon>
        <taxon>Hyphomicrobiales</taxon>
        <taxon>Rhizobiaceae</taxon>
        <taxon>Rhizobium/Agrobacterium group</taxon>
        <taxon>Rhizobium</taxon>
    </lineage>
</organism>
<keyword evidence="6" id="KW-0479">Metal-binding</keyword>
<evidence type="ECO:0000256" key="8">
    <source>
        <dbReference type="ARBA" id="ARBA00022977"/>
    </source>
</evidence>